<name>A0ABS6N8A8_9RHOB</name>
<dbReference type="Proteomes" id="UP001166293">
    <property type="component" value="Unassembled WGS sequence"/>
</dbReference>
<keyword evidence="5" id="KW-1185">Reference proteome</keyword>
<dbReference type="Pfam" id="PF00464">
    <property type="entry name" value="SHMT"/>
    <property type="match status" value="1"/>
</dbReference>
<accession>A0ABS6N8A8</accession>
<dbReference type="EMBL" id="JAHRWL010000001">
    <property type="protein sequence ID" value="MBV2360256.1"/>
    <property type="molecule type" value="Genomic_DNA"/>
</dbReference>
<comment type="cofactor">
    <cofactor evidence="1">
        <name>pyridoxal 5'-phosphate</name>
        <dbReference type="ChEBI" id="CHEBI:597326"/>
    </cofactor>
</comment>
<keyword evidence="2" id="KW-0663">Pyridoxal phosphate</keyword>
<comment type="caution">
    <text evidence="4">The sequence shown here is derived from an EMBL/GenBank/DDBJ whole genome shotgun (WGS) entry which is preliminary data.</text>
</comment>
<dbReference type="InterPro" id="IPR039429">
    <property type="entry name" value="SHMT-like_dom"/>
</dbReference>
<dbReference type="PANTHER" id="PTHR11680">
    <property type="entry name" value="SERINE HYDROXYMETHYLTRANSFERASE"/>
    <property type="match status" value="1"/>
</dbReference>
<dbReference type="PANTHER" id="PTHR11680:SF35">
    <property type="entry name" value="SERINE HYDROXYMETHYLTRANSFERASE 1"/>
    <property type="match status" value="1"/>
</dbReference>
<dbReference type="RefSeq" id="WP_217778035.1">
    <property type="nucleotide sequence ID" value="NZ_JAHRWL010000001.1"/>
</dbReference>
<keyword evidence="4" id="KW-0032">Aminotransferase</keyword>
<keyword evidence="4" id="KW-0808">Transferase</keyword>
<protein>
    <submittedName>
        <fullName evidence="4">Aminotransferase class I/II-fold pyridoxal phosphate-dependent enzyme</fullName>
    </submittedName>
</protein>
<gene>
    <name evidence="4" type="ORF">KUH32_10755</name>
</gene>
<evidence type="ECO:0000259" key="3">
    <source>
        <dbReference type="Pfam" id="PF00464"/>
    </source>
</evidence>
<feature type="domain" description="Serine hydroxymethyltransferase-like" evidence="3">
    <location>
        <begin position="50"/>
        <end position="407"/>
    </location>
</feature>
<dbReference type="InterPro" id="IPR001085">
    <property type="entry name" value="Ser_HO-MeTrfase"/>
</dbReference>
<dbReference type="InterPro" id="IPR049943">
    <property type="entry name" value="Ser_HO-MeTrfase-like"/>
</dbReference>
<evidence type="ECO:0000256" key="2">
    <source>
        <dbReference type="ARBA" id="ARBA00022898"/>
    </source>
</evidence>
<reference evidence="4" key="1">
    <citation type="submission" date="2021-06" db="EMBL/GenBank/DDBJ databases">
        <title>Thalassococcus sp. CAU 1522 isolated from sea sand, Republic of Korea.</title>
        <authorList>
            <person name="Kim W."/>
        </authorList>
    </citation>
    <scope>NUCLEOTIDE SEQUENCE</scope>
    <source>
        <strain evidence="4">CAU 1522</strain>
    </source>
</reference>
<evidence type="ECO:0000256" key="1">
    <source>
        <dbReference type="ARBA" id="ARBA00001933"/>
    </source>
</evidence>
<evidence type="ECO:0000313" key="5">
    <source>
        <dbReference type="Proteomes" id="UP001166293"/>
    </source>
</evidence>
<organism evidence="4 5">
    <name type="scientific">Thalassococcus arenae</name>
    <dbReference type="NCBI Taxonomy" id="2851652"/>
    <lineage>
        <taxon>Bacteria</taxon>
        <taxon>Pseudomonadati</taxon>
        <taxon>Pseudomonadota</taxon>
        <taxon>Alphaproteobacteria</taxon>
        <taxon>Rhodobacterales</taxon>
        <taxon>Roseobacteraceae</taxon>
        <taxon>Thalassococcus</taxon>
    </lineage>
</organism>
<dbReference type="GO" id="GO:0008483">
    <property type="term" value="F:transaminase activity"/>
    <property type="evidence" value="ECO:0007669"/>
    <property type="project" value="UniProtKB-KW"/>
</dbReference>
<evidence type="ECO:0000313" key="4">
    <source>
        <dbReference type="EMBL" id="MBV2360256.1"/>
    </source>
</evidence>
<proteinExistence type="predicted"/>
<sequence length="441" mass="45263">MLERRDWVPAVTQAVVDRVAGEIAGAASGTVADRIDALAAASRRIHERDCFNLNPATNVMNPRAEALLASGLGVRPSLGHPGDKYETGLEAVEEIEVIAAELASEVFGARFVELRVASGAMANLYAFMALTRPGDTVLVPPACIGGHVTHHGAGCAGLYGLRIVEAPVDAAGYTLDLDGLRALARAERPKLITLGGSLNLWPHDVGGVVAVAREVGARVLFDAAHQCGIIAGGVWDNPLAQGADVMTMSTYKSLGGPPAGLVLTGDAAIAERLEAIAYPGMTANFDAAKTAALAMGLLDWRDFGADYARAMVATAQALAAALAAQGLAVFGAARGFTASHQFALEAAPLGGGQAAAKRLRAAGFLACGIGLPLPAVPGDLNGLRLGTPEIVRWGMGVADMERLAGLIAAALRSNDPAALAPEVAAWRATFDRVHFVHGAAG</sequence>
<dbReference type="PIRSF" id="PIRSF000412">
    <property type="entry name" value="SHMT"/>
    <property type="match status" value="1"/>
</dbReference>